<dbReference type="GO" id="GO:0009697">
    <property type="term" value="P:salicylic acid biosynthetic process"/>
    <property type="evidence" value="ECO:0007669"/>
    <property type="project" value="TreeGrafter"/>
</dbReference>
<gene>
    <name evidence="7" type="ORF">EV193_101655</name>
</gene>
<dbReference type="NCBIfam" id="TIGR00543">
    <property type="entry name" value="isochor_syn"/>
    <property type="match status" value="1"/>
</dbReference>
<evidence type="ECO:0000313" key="8">
    <source>
        <dbReference type="Proteomes" id="UP000294257"/>
    </source>
</evidence>
<evidence type="ECO:0000256" key="1">
    <source>
        <dbReference type="ARBA" id="ARBA00000799"/>
    </source>
</evidence>
<dbReference type="InterPro" id="IPR005801">
    <property type="entry name" value="ADC_synthase"/>
</dbReference>
<feature type="domain" description="Chorismate-utilising enzyme C-terminal" evidence="6">
    <location>
        <begin position="94"/>
        <end position="347"/>
    </location>
</feature>
<dbReference type="OrthoDB" id="9806579at2"/>
<evidence type="ECO:0000256" key="3">
    <source>
        <dbReference type="ARBA" id="ARBA00012824"/>
    </source>
</evidence>
<dbReference type="RefSeq" id="WP_130342417.1">
    <property type="nucleotide sequence ID" value="NZ_SGWQ01000001.1"/>
</dbReference>
<evidence type="ECO:0000256" key="4">
    <source>
        <dbReference type="ARBA" id="ARBA00023235"/>
    </source>
</evidence>
<accession>A0A4Q7L696</accession>
<evidence type="ECO:0000256" key="5">
    <source>
        <dbReference type="ARBA" id="ARBA00041564"/>
    </source>
</evidence>
<reference evidence="7 8" key="1">
    <citation type="submission" date="2019-02" db="EMBL/GenBank/DDBJ databases">
        <title>Genomic Encyclopedia of Type Strains, Phase IV (KMG-IV): sequencing the most valuable type-strain genomes for metagenomic binning, comparative biology and taxonomic classification.</title>
        <authorList>
            <person name="Goeker M."/>
        </authorList>
    </citation>
    <scope>NUCLEOTIDE SEQUENCE [LARGE SCALE GENOMIC DNA]</scope>
    <source>
        <strain evidence="7 8">DSM 101727</strain>
    </source>
</reference>
<sequence length="361" mass="38186">MTTARTARACELLDHYRPGAFLLATPDHTLLATGEASAADGPLVGMLPFDIDRPAHLLTPAHTTWAGPVHDELGPPDPLPLTRCRMRPEPEPAVFEAGVADAVRALNGGDLRKVVLARTLRLDLDEPLDVPTVLRNLAADNPTGYTFAVPLPGGRTLIGATPEMLVTRRGRTVVSNPLAGTMPRDADPEADQANAATLLASGKDRREHAVVIDYVADTLRPFCRTLTVPDAPSLIGTSAVWQLSTRITGELADPEVTALDLARALHPTPAICGTPTAEARAAIDRIESFDRGFYAGALGWCDADGDGEWYIGIRSAELSADGLLLYAGAGIMPDSRPASELAETSAKFRTLLRGMGLGGAL</sequence>
<dbReference type="EMBL" id="SGWQ01000001">
    <property type="protein sequence ID" value="RZS44776.1"/>
    <property type="molecule type" value="Genomic_DNA"/>
</dbReference>
<comment type="similarity">
    <text evidence="2">Belongs to the isochorismate synthase family.</text>
</comment>
<proteinExistence type="inferred from homology"/>
<keyword evidence="4" id="KW-0413">Isomerase</keyword>
<dbReference type="EC" id="5.4.4.2" evidence="3"/>
<name>A0A4Q7L696_9PSEU</name>
<organism evidence="7 8">
    <name type="scientific">Herbihabitans rhizosphaerae</name>
    <dbReference type="NCBI Taxonomy" id="1872711"/>
    <lineage>
        <taxon>Bacteria</taxon>
        <taxon>Bacillati</taxon>
        <taxon>Actinomycetota</taxon>
        <taxon>Actinomycetes</taxon>
        <taxon>Pseudonocardiales</taxon>
        <taxon>Pseudonocardiaceae</taxon>
        <taxon>Herbihabitans</taxon>
    </lineage>
</organism>
<dbReference type="InterPro" id="IPR004561">
    <property type="entry name" value="IsoChor_synthase"/>
</dbReference>
<dbReference type="InterPro" id="IPR015890">
    <property type="entry name" value="Chorismate_C"/>
</dbReference>
<evidence type="ECO:0000256" key="2">
    <source>
        <dbReference type="ARBA" id="ARBA00005297"/>
    </source>
</evidence>
<dbReference type="PANTHER" id="PTHR42839">
    <property type="entry name" value="ISOCHORISMATE SYNTHASE ENTC"/>
    <property type="match status" value="1"/>
</dbReference>
<comment type="catalytic activity">
    <reaction evidence="1">
        <text>chorismate = isochorismate</text>
        <dbReference type="Rhea" id="RHEA:18985"/>
        <dbReference type="ChEBI" id="CHEBI:29748"/>
        <dbReference type="ChEBI" id="CHEBI:29780"/>
        <dbReference type="EC" id="5.4.4.2"/>
    </reaction>
</comment>
<dbReference type="GO" id="GO:0008909">
    <property type="term" value="F:isochorismate synthase activity"/>
    <property type="evidence" value="ECO:0007669"/>
    <property type="project" value="UniProtKB-EC"/>
</dbReference>
<dbReference type="AlphaFoldDB" id="A0A4Q7L696"/>
<dbReference type="Gene3D" id="3.60.120.10">
    <property type="entry name" value="Anthranilate synthase"/>
    <property type="match status" value="1"/>
</dbReference>
<dbReference type="SUPFAM" id="SSF56322">
    <property type="entry name" value="ADC synthase"/>
    <property type="match status" value="1"/>
</dbReference>
<comment type="caution">
    <text evidence="7">The sequence shown here is derived from an EMBL/GenBank/DDBJ whole genome shotgun (WGS) entry which is preliminary data.</text>
</comment>
<dbReference type="Pfam" id="PF00425">
    <property type="entry name" value="Chorismate_bind"/>
    <property type="match status" value="1"/>
</dbReference>
<evidence type="ECO:0000313" key="7">
    <source>
        <dbReference type="EMBL" id="RZS44776.1"/>
    </source>
</evidence>
<dbReference type="PANTHER" id="PTHR42839:SF2">
    <property type="entry name" value="ISOCHORISMATE SYNTHASE ENTC"/>
    <property type="match status" value="1"/>
</dbReference>
<dbReference type="Proteomes" id="UP000294257">
    <property type="component" value="Unassembled WGS sequence"/>
</dbReference>
<protein>
    <recommendedName>
        <fullName evidence="3">isochorismate synthase</fullName>
        <ecNumber evidence="3">5.4.4.2</ecNumber>
    </recommendedName>
    <alternativeName>
        <fullName evidence="5">Isochorismate mutase</fullName>
    </alternativeName>
</protein>
<keyword evidence="8" id="KW-1185">Reference proteome</keyword>
<evidence type="ECO:0000259" key="6">
    <source>
        <dbReference type="Pfam" id="PF00425"/>
    </source>
</evidence>